<dbReference type="SUPFAM" id="SSF56014">
    <property type="entry name" value="Nitrite and sulphite reductase 4Fe-4S domain-like"/>
    <property type="match status" value="2"/>
</dbReference>
<keyword evidence="4 9" id="KW-0560">Oxidoreductase</keyword>
<accession>A0ABX4MGD4</accession>
<feature type="domain" description="Nitrite/sulphite reductase 4Fe-4S" evidence="7">
    <location>
        <begin position="110"/>
        <end position="249"/>
    </location>
</feature>
<keyword evidence="3" id="KW-0479">Metal-binding</keyword>
<sequence length="500" mass="56982">MIREFAGKYFVALIQWTSQLLNDSEFKSIRLLNGVYLQRHSYMVRFAIPCGVLNATQLYALSIASQKYDRWYFHVTTRQCVQFNWIQLRDTPQIMYALTKVGLWSAHTAGNCVRQITCNPKHGIGLDEQTDITDLMTELYNQFMLNERLIDLPKKVKISVRGNITDNNAGAFNDIGLRLMDKRVYITVGGGLGTEPMVGIKFISLEKEYVSSWIATLLEVYRIFGINKQHPVRIKHLVKEVGKAELIKLTIGFPRIKTATPPKCPMDLRVKPVDTIEWDNSEEFKTWFNTWTYPSKQPDFRHVELSCNSGIGAPGDILAGEVDVICKMVQLYCLNEIRLTQSQTLLLPYVCIVNIKKVYEVCKRFIPTNIVCCSGLDYCNQANTRTIALAKKLEELKTNLKIRISGCSNGCSQHQIFDVGIVGVNKSGKEYYQIMIGGNGPNGILARTLCKAAPASEVPKIIKWLDKLIKYLKKDRFEKTYQCLERNIIELPENFLTNCT</sequence>
<proteinExistence type="predicted"/>
<reference evidence="9" key="1">
    <citation type="submission" date="2017-09" db="EMBL/GenBank/DDBJ databases">
        <authorList>
            <person name="Campbell M.A."/>
            <person name="Lukasik P."/>
            <person name="Simon C."/>
            <person name="McCutcheon J.P."/>
        </authorList>
    </citation>
    <scope>NUCLEOTIDE SEQUENCE [LARGE SCALE GENOMIC DNA]</scope>
    <source>
        <strain evidence="9">MAGNEO</strain>
    </source>
</reference>
<evidence type="ECO:0000256" key="1">
    <source>
        <dbReference type="ARBA" id="ARBA00022485"/>
    </source>
</evidence>
<dbReference type="PROSITE" id="PS00365">
    <property type="entry name" value="NIR_SIR"/>
    <property type="match status" value="1"/>
</dbReference>
<evidence type="ECO:0000259" key="8">
    <source>
        <dbReference type="Pfam" id="PF03460"/>
    </source>
</evidence>
<dbReference type="EC" id="1.8.1.2" evidence="9"/>
<dbReference type="InterPro" id="IPR005117">
    <property type="entry name" value="NiRdtase/SiRdtase_haem-b_fer"/>
</dbReference>
<keyword evidence="2" id="KW-0349">Heme</keyword>
<name>A0ABX4MGD4_9HYPH</name>
<dbReference type="InterPro" id="IPR006067">
    <property type="entry name" value="NO2/SO3_Rdtase_4Fe4S_dom"/>
</dbReference>
<evidence type="ECO:0000256" key="2">
    <source>
        <dbReference type="ARBA" id="ARBA00022617"/>
    </source>
</evidence>
<comment type="caution">
    <text evidence="9">The sequence shown here is derived from an EMBL/GenBank/DDBJ whole genome shotgun (WGS) entry which is preliminary data.</text>
</comment>
<evidence type="ECO:0000256" key="3">
    <source>
        <dbReference type="ARBA" id="ARBA00022723"/>
    </source>
</evidence>
<keyword evidence="6" id="KW-0411">Iron-sulfur</keyword>
<protein>
    <submittedName>
        <fullName evidence="9">Sulfite reductase [NADPH] hemoprotein beta-component</fullName>
        <ecNumber evidence="9">1.8.1.2</ecNumber>
    </submittedName>
</protein>
<feature type="domain" description="Nitrite/Sulfite reductase ferredoxin-like" evidence="8">
    <location>
        <begin position="38"/>
        <end position="100"/>
    </location>
</feature>
<evidence type="ECO:0000259" key="7">
    <source>
        <dbReference type="Pfam" id="PF01077"/>
    </source>
</evidence>
<dbReference type="EMBL" id="NXGM01000035">
    <property type="protein sequence ID" value="PIM95425.1"/>
    <property type="molecule type" value="Genomic_DNA"/>
</dbReference>
<evidence type="ECO:0000313" key="10">
    <source>
        <dbReference type="Proteomes" id="UP000228684"/>
    </source>
</evidence>
<dbReference type="Proteomes" id="UP000228684">
    <property type="component" value="Unassembled WGS sequence"/>
</dbReference>
<keyword evidence="10" id="KW-1185">Reference proteome</keyword>
<dbReference type="Gene3D" id="3.90.480.10">
    <property type="entry name" value="Sulfite Reductase Hemoprotein,Domain 2"/>
    <property type="match status" value="1"/>
</dbReference>
<dbReference type="SUPFAM" id="SSF55124">
    <property type="entry name" value="Nitrite/Sulfite reductase N-terminal domain-like"/>
    <property type="match status" value="2"/>
</dbReference>
<gene>
    <name evidence="9" type="primary">cysI</name>
    <name evidence="9" type="ORF">magneo_189</name>
</gene>
<evidence type="ECO:0000256" key="6">
    <source>
        <dbReference type="ARBA" id="ARBA00023014"/>
    </source>
</evidence>
<dbReference type="InterPro" id="IPR006066">
    <property type="entry name" value="NO2/SO3_Rdtase_FeS/sirohaem_BS"/>
</dbReference>
<evidence type="ECO:0000256" key="5">
    <source>
        <dbReference type="ARBA" id="ARBA00023004"/>
    </source>
</evidence>
<feature type="domain" description="Nitrite/sulphite reductase 4Fe-4S" evidence="7">
    <location>
        <begin position="377"/>
        <end position="473"/>
    </location>
</feature>
<dbReference type="PANTHER" id="PTHR32439:SF9">
    <property type="entry name" value="BLR3264 PROTEIN"/>
    <property type="match status" value="1"/>
</dbReference>
<organism evidence="9 10">
    <name type="scientific">Candidatus Hodgkinia cicadicola</name>
    <dbReference type="NCBI Taxonomy" id="573658"/>
    <lineage>
        <taxon>Bacteria</taxon>
        <taxon>Pseudomonadati</taxon>
        <taxon>Pseudomonadota</taxon>
        <taxon>Alphaproteobacteria</taxon>
        <taxon>Hyphomicrobiales</taxon>
        <taxon>Candidatus Hodgkinia</taxon>
    </lineage>
</organism>
<keyword evidence="1" id="KW-0004">4Fe-4S</keyword>
<dbReference type="InterPro" id="IPR045854">
    <property type="entry name" value="NO2/SO3_Rdtase_4Fe4S_sf"/>
</dbReference>
<dbReference type="GO" id="GO:0004783">
    <property type="term" value="F:sulfite reductase (NADPH) activity"/>
    <property type="evidence" value="ECO:0007669"/>
    <property type="project" value="UniProtKB-EC"/>
</dbReference>
<dbReference type="Pfam" id="PF03460">
    <property type="entry name" value="NIR_SIR_ferr"/>
    <property type="match status" value="1"/>
</dbReference>
<evidence type="ECO:0000256" key="4">
    <source>
        <dbReference type="ARBA" id="ARBA00023002"/>
    </source>
</evidence>
<dbReference type="Pfam" id="PF01077">
    <property type="entry name" value="NIR_SIR"/>
    <property type="match status" value="2"/>
</dbReference>
<dbReference type="PANTHER" id="PTHR32439">
    <property type="entry name" value="FERREDOXIN--NITRITE REDUCTASE, CHLOROPLASTIC"/>
    <property type="match status" value="1"/>
</dbReference>
<evidence type="ECO:0000313" key="9">
    <source>
        <dbReference type="EMBL" id="PIM95425.1"/>
    </source>
</evidence>
<dbReference type="InterPro" id="IPR036136">
    <property type="entry name" value="Nit/Sulf_reduc_fer-like_dom_sf"/>
</dbReference>
<dbReference type="InterPro" id="IPR051329">
    <property type="entry name" value="NIR_SIR_4Fe-4S"/>
</dbReference>
<dbReference type="Gene3D" id="3.30.413.10">
    <property type="entry name" value="Sulfite Reductase Hemoprotein, domain 1"/>
    <property type="match status" value="2"/>
</dbReference>
<keyword evidence="5" id="KW-0408">Iron</keyword>